<keyword evidence="3" id="KW-0539">Nucleus</keyword>
<evidence type="ECO:0000256" key="2">
    <source>
        <dbReference type="ARBA" id="ARBA00022723"/>
    </source>
</evidence>
<comment type="subcellular location">
    <subcellularLocation>
        <location evidence="1">Nucleus</location>
    </subcellularLocation>
</comment>
<evidence type="ECO:0000256" key="3">
    <source>
        <dbReference type="ARBA" id="ARBA00023242"/>
    </source>
</evidence>
<dbReference type="Proteomes" id="UP000078595">
    <property type="component" value="Chromosome 1"/>
</dbReference>
<dbReference type="PANTHER" id="PTHR31001">
    <property type="entry name" value="UNCHARACTERIZED TRANSCRIPTIONAL REGULATORY PROTEIN"/>
    <property type="match status" value="1"/>
</dbReference>
<reference evidence="6" key="1">
    <citation type="submission" date="2013-07" db="EMBL/GenBank/DDBJ databases">
        <title>The Genome Sequence of Cryptococcus dejecticola CBS10117.</title>
        <authorList>
            <consortium name="The Broad Institute Genome Sequencing Platform"/>
            <person name="Cuomo C."/>
            <person name="Litvintseva A."/>
            <person name="Chen Y."/>
            <person name="Heitman J."/>
            <person name="Sun S."/>
            <person name="Springer D."/>
            <person name="Dromer F."/>
            <person name="Young S.K."/>
            <person name="Zeng Q."/>
            <person name="Gargeya S."/>
            <person name="Fitzgerald M."/>
            <person name="Abouelleil A."/>
            <person name="Alvarado L."/>
            <person name="Berlin A.M."/>
            <person name="Chapman S.B."/>
            <person name="Dewar J."/>
            <person name="Goldberg J."/>
            <person name="Griggs A."/>
            <person name="Gujja S."/>
            <person name="Hansen M."/>
            <person name="Howarth C."/>
            <person name="Imamovic A."/>
            <person name="Larimer J."/>
            <person name="McCowan C."/>
            <person name="Murphy C."/>
            <person name="Pearson M."/>
            <person name="Priest M."/>
            <person name="Roberts A."/>
            <person name="Saif S."/>
            <person name="Shea T."/>
            <person name="Sykes S."/>
            <person name="Wortman J."/>
            <person name="Nusbaum C."/>
            <person name="Birren B."/>
        </authorList>
    </citation>
    <scope>NUCLEOTIDE SEQUENCE [LARGE SCALE GENOMIC DNA]</scope>
    <source>
        <strain evidence="6">CBS 10117</strain>
    </source>
</reference>
<dbReference type="InterPro" id="IPR007219">
    <property type="entry name" value="XnlR_reg_dom"/>
</dbReference>
<proteinExistence type="predicted"/>
<dbReference type="GO" id="GO:0005634">
    <property type="term" value="C:nucleus"/>
    <property type="evidence" value="ECO:0007669"/>
    <property type="project" value="UniProtKB-SubCell"/>
</dbReference>
<organism evidence="6">
    <name type="scientific">Kwoniella dejecticola CBS 10117</name>
    <dbReference type="NCBI Taxonomy" id="1296121"/>
    <lineage>
        <taxon>Eukaryota</taxon>
        <taxon>Fungi</taxon>
        <taxon>Dikarya</taxon>
        <taxon>Basidiomycota</taxon>
        <taxon>Agaricomycotina</taxon>
        <taxon>Tremellomycetes</taxon>
        <taxon>Tremellales</taxon>
        <taxon>Cryptococcaceae</taxon>
        <taxon>Kwoniella</taxon>
    </lineage>
</organism>
<dbReference type="InterPro" id="IPR001138">
    <property type="entry name" value="Zn2Cys6_DnaBD"/>
</dbReference>
<accession>A0A1A6AHP9</accession>
<dbReference type="GO" id="GO:0003677">
    <property type="term" value="F:DNA binding"/>
    <property type="evidence" value="ECO:0007669"/>
    <property type="project" value="InterPro"/>
</dbReference>
<feature type="region of interest" description="Disordered" evidence="4">
    <location>
        <begin position="639"/>
        <end position="667"/>
    </location>
</feature>
<dbReference type="SMART" id="SM00066">
    <property type="entry name" value="GAL4"/>
    <property type="match status" value="1"/>
</dbReference>
<dbReference type="EMBL" id="KI894027">
    <property type="protein sequence ID" value="OBR89602.1"/>
    <property type="molecule type" value="Genomic_DNA"/>
</dbReference>
<reference evidence="7" key="3">
    <citation type="submission" date="2024-02" db="EMBL/GenBank/DDBJ databases">
        <title>Comparative genomics of Cryptococcus and Kwoniella reveals pathogenesis evolution and contrasting modes of karyotype evolution via chromosome fusion or intercentromeric recombination.</title>
        <authorList>
            <person name="Coelho M.A."/>
            <person name="David-Palma M."/>
            <person name="Shea T."/>
            <person name="Bowers K."/>
            <person name="McGinley-Smith S."/>
            <person name="Mohammad A.W."/>
            <person name="Gnirke A."/>
            <person name="Yurkov A.M."/>
            <person name="Nowrousian M."/>
            <person name="Sun S."/>
            <person name="Cuomo C.A."/>
            <person name="Heitman J."/>
        </authorList>
    </citation>
    <scope>NUCLEOTIDE SEQUENCE</scope>
    <source>
        <strain evidence="7">CBS 10117</strain>
    </source>
</reference>
<dbReference type="CDD" id="cd00067">
    <property type="entry name" value="GAL4"/>
    <property type="match status" value="1"/>
</dbReference>
<keyword evidence="8" id="KW-1185">Reference proteome</keyword>
<feature type="region of interest" description="Disordered" evidence="4">
    <location>
        <begin position="109"/>
        <end position="132"/>
    </location>
</feature>
<dbReference type="PROSITE" id="PS50048">
    <property type="entry name" value="ZN2_CY6_FUNGAL_2"/>
    <property type="match status" value="1"/>
</dbReference>
<dbReference type="GO" id="GO:0006351">
    <property type="term" value="P:DNA-templated transcription"/>
    <property type="evidence" value="ECO:0007669"/>
    <property type="project" value="InterPro"/>
</dbReference>
<feature type="region of interest" description="Disordered" evidence="4">
    <location>
        <begin position="68"/>
        <end position="89"/>
    </location>
</feature>
<dbReference type="CDD" id="cd12148">
    <property type="entry name" value="fungal_TF_MHR"/>
    <property type="match status" value="1"/>
</dbReference>
<evidence type="ECO:0000256" key="4">
    <source>
        <dbReference type="SAM" id="MobiDB-lite"/>
    </source>
</evidence>
<dbReference type="PROSITE" id="PS00463">
    <property type="entry name" value="ZN2_CY6_FUNGAL_1"/>
    <property type="match status" value="1"/>
</dbReference>
<evidence type="ECO:0000259" key="5">
    <source>
        <dbReference type="PROSITE" id="PS50048"/>
    </source>
</evidence>
<reference evidence="7" key="2">
    <citation type="submission" date="2013-07" db="EMBL/GenBank/DDBJ databases">
        <authorList>
            <consortium name="The Broad Institute Genome Sequencing Platform"/>
            <person name="Cuomo C."/>
            <person name="Litvintseva A."/>
            <person name="Chen Y."/>
            <person name="Heitman J."/>
            <person name="Sun S."/>
            <person name="Springer D."/>
            <person name="Dromer F."/>
            <person name="Young S.K."/>
            <person name="Zeng Q."/>
            <person name="Gargeya S."/>
            <person name="Fitzgerald M."/>
            <person name="Abouelleil A."/>
            <person name="Alvarado L."/>
            <person name="Berlin A.M."/>
            <person name="Chapman S.B."/>
            <person name="Dewar J."/>
            <person name="Goldberg J."/>
            <person name="Griggs A."/>
            <person name="Gujja S."/>
            <person name="Hansen M."/>
            <person name="Howarth C."/>
            <person name="Imamovic A."/>
            <person name="Larimer J."/>
            <person name="McCowan C."/>
            <person name="Murphy C."/>
            <person name="Pearson M."/>
            <person name="Priest M."/>
            <person name="Roberts A."/>
            <person name="Saif S."/>
            <person name="Shea T."/>
            <person name="Sykes S."/>
            <person name="Wortman J."/>
            <person name="Nusbaum C."/>
            <person name="Birren B."/>
        </authorList>
    </citation>
    <scope>NUCLEOTIDE SEQUENCE</scope>
    <source>
        <strain evidence="7">CBS 10117</strain>
    </source>
</reference>
<dbReference type="PANTHER" id="PTHR31001:SF89">
    <property type="entry name" value="ZN(2)-C6 FUNGAL-TYPE DOMAIN-CONTAINING PROTEIN"/>
    <property type="match status" value="1"/>
</dbReference>
<feature type="compositionally biased region" description="Polar residues" evidence="4">
    <location>
        <begin position="68"/>
        <end position="84"/>
    </location>
</feature>
<evidence type="ECO:0000256" key="1">
    <source>
        <dbReference type="ARBA" id="ARBA00004123"/>
    </source>
</evidence>
<dbReference type="AlphaFoldDB" id="A0A1A6AHP9"/>
<dbReference type="Pfam" id="PF04082">
    <property type="entry name" value="Fungal_trans"/>
    <property type="match status" value="1"/>
</dbReference>
<name>A0A1A6AHP9_9TREE</name>
<dbReference type="OrthoDB" id="4934715at2759"/>
<keyword evidence="2" id="KW-0479">Metal-binding</keyword>
<feature type="region of interest" description="Disordered" evidence="4">
    <location>
        <begin position="1"/>
        <end position="22"/>
    </location>
</feature>
<dbReference type="KEGG" id="kdj:28965130"/>
<dbReference type="EMBL" id="CP144530">
    <property type="protein sequence ID" value="WWC58877.1"/>
    <property type="molecule type" value="Genomic_DNA"/>
</dbReference>
<protein>
    <recommendedName>
        <fullName evidence="5">Zn(2)-C6 fungal-type domain-containing protein</fullName>
    </recommendedName>
</protein>
<dbReference type="GO" id="GO:0000981">
    <property type="term" value="F:DNA-binding transcription factor activity, RNA polymerase II-specific"/>
    <property type="evidence" value="ECO:0007669"/>
    <property type="project" value="InterPro"/>
</dbReference>
<evidence type="ECO:0000313" key="7">
    <source>
        <dbReference type="EMBL" id="WWC58877.1"/>
    </source>
</evidence>
<dbReference type="InterPro" id="IPR050613">
    <property type="entry name" value="Sec_Metabolite_Reg"/>
</dbReference>
<dbReference type="STRING" id="1296121.A0A1A6AHP9"/>
<dbReference type="SUPFAM" id="SSF57701">
    <property type="entry name" value="Zn2/Cys6 DNA-binding domain"/>
    <property type="match status" value="1"/>
</dbReference>
<dbReference type="Pfam" id="PF00172">
    <property type="entry name" value="Zn_clus"/>
    <property type="match status" value="1"/>
</dbReference>
<dbReference type="GO" id="GO:0008270">
    <property type="term" value="F:zinc ion binding"/>
    <property type="evidence" value="ECO:0007669"/>
    <property type="project" value="InterPro"/>
</dbReference>
<dbReference type="Gene3D" id="4.10.240.10">
    <property type="entry name" value="Zn(2)-C6 fungal-type DNA-binding domain"/>
    <property type="match status" value="1"/>
</dbReference>
<dbReference type="RefSeq" id="XP_018267444.1">
    <property type="nucleotide sequence ID" value="XM_018404790.1"/>
</dbReference>
<evidence type="ECO:0000313" key="8">
    <source>
        <dbReference type="Proteomes" id="UP000078595"/>
    </source>
</evidence>
<gene>
    <name evidence="6" type="ORF">I303_01431</name>
    <name evidence="7" type="ORF">I303_101422</name>
</gene>
<dbReference type="VEuPathDB" id="FungiDB:I303_01431"/>
<sequence length="712" mass="79420">MIRNRPPSPASSSDHPEGGRTRIKRSRAVLVCSRCKSLKTRCDLGRPCSACVKAKVEDKCVYDHWRGQASNGSDPTPVNQSTNAGPGPATIESRMARIEQSLSRIDSIFTQNHPSPGQLQISTERNARNSQEQGDWPYLLSQLPPRPMLERLIQQYFILDTLTRYTHAPSFLRRISSLYSGQSNQIHPDLPKEEAPFLASLCLAMVIGSNISEDQDESQDLHEDPLSIARLIRLHQHFSTISTQIVINHLPSNDPAIAYYHLHSLMLRVQKSLLDSGSSLPETWFKMGEVFAVALYLRFHQDPDELPLELTPFWREMRRRLWYILYAGEKIATSKLRLPPILPLSNVRRPALIPDDDLREDITKAQVDDRIFVSEFIQYSGTTIADLTPPGITSMISGEKAAFVEWTFVDTKIGTTQLLSELSNLLSSSGPGPGPGSAINVRPVDISLVDNIVDQFDGKLPAWSKFDVLAQAQTYNSPLTAPDQPPWICAQACVQNIGIATAILGAYQPYLCQSTTTSQVDNYQQQTLQHALDKSLEAAHRLIVTAEIFIWHITFRWPEGKCLFTWNLGSRLFSAGALVAFAALRDGKDHPSWRGRMNDLKAAEGLMKVLSDHTRSKEKGKGENADSRALKILRQLSDRAKNSSGPPAHHYLTQNPANDNSTDRIYDPYTSHEMRSINMSSTTSAETSPGASDQFTLEDLEALLTQVYGKPV</sequence>
<feature type="domain" description="Zn(2)-C6 fungal-type" evidence="5">
    <location>
        <begin position="31"/>
        <end position="62"/>
    </location>
</feature>
<dbReference type="InterPro" id="IPR036864">
    <property type="entry name" value="Zn2-C6_fun-type_DNA-bd_sf"/>
</dbReference>
<evidence type="ECO:0000313" key="6">
    <source>
        <dbReference type="EMBL" id="OBR89602.1"/>
    </source>
</evidence>
<dbReference type="GeneID" id="28965130"/>